<evidence type="ECO:0000313" key="1">
    <source>
        <dbReference type="EMBL" id="ROR98001.1"/>
    </source>
</evidence>
<dbReference type="Proteomes" id="UP000275394">
    <property type="component" value="Unassembled WGS sequence"/>
</dbReference>
<accession>A0A3N2DDY0</accession>
<dbReference type="Gene3D" id="3.30.429.10">
    <property type="entry name" value="Macrophage Migration Inhibitory Factor"/>
    <property type="match status" value="1"/>
</dbReference>
<keyword evidence="1" id="KW-0413">Isomerase</keyword>
<dbReference type="PANTHER" id="PTHR37950">
    <property type="entry name" value="4-HYDROXYPHENYLACETATE CATABOLISM PROTEIN"/>
    <property type="match status" value="1"/>
</dbReference>
<gene>
    <name evidence="1" type="ORF">EDC56_3670</name>
</gene>
<comment type="caution">
    <text evidence="1">The sequence shown here is derived from an EMBL/GenBank/DDBJ whole genome shotgun (WGS) entry which is preliminary data.</text>
</comment>
<name>A0A3N2DDY0_9GAMM</name>
<organism evidence="1 2">
    <name type="scientific">Sinobacterium caligoides</name>
    <dbReference type="NCBI Taxonomy" id="933926"/>
    <lineage>
        <taxon>Bacteria</taxon>
        <taxon>Pseudomonadati</taxon>
        <taxon>Pseudomonadota</taxon>
        <taxon>Gammaproteobacteria</taxon>
        <taxon>Cellvibrionales</taxon>
        <taxon>Spongiibacteraceae</taxon>
        <taxon>Sinobacterium</taxon>
    </lineage>
</organism>
<dbReference type="PANTHER" id="PTHR37950:SF1">
    <property type="entry name" value="4-HYDROXYPHENYLACETATE CATABOLISM PROTEIN"/>
    <property type="match status" value="1"/>
</dbReference>
<dbReference type="SUPFAM" id="SSF55331">
    <property type="entry name" value="Tautomerase/MIF"/>
    <property type="match status" value="1"/>
</dbReference>
<dbReference type="InterPro" id="IPR004220">
    <property type="entry name" value="5-COMe_2-OHmuconate_Isoase"/>
</dbReference>
<dbReference type="EMBL" id="RKHR01000008">
    <property type="protein sequence ID" value="ROR98001.1"/>
    <property type="molecule type" value="Genomic_DNA"/>
</dbReference>
<proteinExistence type="predicted"/>
<dbReference type="Pfam" id="PF02962">
    <property type="entry name" value="CHMI"/>
    <property type="match status" value="1"/>
</dbReference>
<evidence type="ECO:0000313" key="2">
    <source>
        <dbReference type="Proteomes" id="UP000275394"/>
    </source>
</evidence>
<dbReference type="OrthoDB" id="9814215at2"/>
<keyword evidence="2" id="KW-1185">Reference proteome</keyword>
<dbReference type="InterPro" id="IPR014347">
    <property type="entry name" value="Tautomerase/MIF_sf"/>
</dbReference>
<dbReference type="GO" id="GO:0008704">
    <property type="term" value="F:5-carboxymethyl-2-hydroxymuconate delta-isomerase activity"/>
    <property type="evidence" value="ECO:0007669"/>
    <property type="project" value="InterPro"/>
</dbReference>
<protein>
    <submittedName>
        <fullName evidence="1">5-carboxymethyl-2-hydroxymuconate isomerase</fullName>
    </submittedName>
</protein>
<dbReference type="CDD" id="cd00580">
    <property type="entry name" value="CHMI"/>
    <property type="match status" value="1"/>
</dbReference>
<reference evidence="1 2" key="1">
    <citation type="submission" date="2018-11" db="EMBL/GenBank/DDBJ databases">
        <title>Genomic Encyclopedia of Type Strains, Phase IV (KMG-IV): sequencing the most valuable type-strain genomes for metagenomic binning, comparative biology and taxonomic classification.</title>
        <authorList>
            <person name="Goeker M."/>
        </authorList>
    </citation>
    <scope>NUCLEOTIDE SEQUENCE [LARGE SCALE GENOMIC DNA]</scope>
    <source>
        <strain evidence="1 2">DSM 100316</strain>
    </source>
</reference>
<dbReference type="AlphaFoldDB" id="A0A3N2DDY0"/>
<sequence length="109" mass="12311">MPHCIIEHSKNLEPAKLIDAVYQGARKSNLFEDDDIKSRTMGFDYYQSGSTKNSFVHVTTKILSGRNLEQRAMLSRSILSELESLNIQSTSLTVEVVEIERTSYAKVVT</sequence>
<dbReference type="RefSeq" id="WP_123713993.1">
    <property type="nucleotide sequence ID" value="NZ_RKHR01000008.1"/>
</dbReference>